<dbReference type="AlphaFoldDB" id="A0A016WES1"/>
<comment type="caution">
    <text evidence="2">The sequence shown here is derived from an EMBL/GenBank/DDBJ whole genome shotgun (WGS) entry which is preliminary data.</text>
</comment>
<dbReference type="Pfam" id="PF03564">
    <property type="entry name" value="DUF1759"/>
    <property type="match status" value="1"/>
</dbReference>
<keyword evidence="3" id="KW-1185">Reference proteome</keyword>
<dbReference type="PANTHER" id="PTHR22954">
    <property type="entry name" value="RETROVIRAL PROTEASE-RELATED"/>
    <property type="match status" value="1"/>
</dbReference>
<keyword evidence="1" id="KW-0175">Coiled coil</keyword>
<evidence type="ECO:0000313" key="2">
    <source>
        <dbReference type="EMBL" id="EYC37498.1"/>
    </source>
</evidence>
<dbReference type="EMBL" id="JARK01000384">
    <property type="protein sequence ID" value="EYC37498.1"/>
    <property type="molecule type" value="Genomic_DNA"/>
</dbReference>
<dbReference type="OrthoDB" id="5857529at2759"/>
<dbReference type="InterPro" id="IPR005312">
    <property type="entry name" value="DUF1759"/>
</dbReference>
<evidence type="ECO:0000256" key="1">
    <source>
        <dbReference type="SAM" id="Coils"/>
    </source>
</evidence>
<dbReference type="PANTHER" id="PTHR22954:SF3">
    <property type="entry name" value="PROTEIN CBG08539"/>
    <property type="match status" value="1"/>
</dbReference>
<reference evidence="3" key="1">
    <citation type="journal article" date="2015" name="Nat. Genet.">
        <title>The genome and transcriptome of the zoonotic hookworm Ancylostoma ceylanicum identify infection-specific gene families.</title>
        <authorList>
            <person name="Schwarz E.M."/>
            <person name="Hu Y."/>
            <person name="Antoshechkin I."/>
            <person name="Miller M.M."/>
            <person name="Sternberg P.W."/>
            <person name="Aroian R.V."/>
        </authorList>
    </citation>
    <scope>NUCLEOTIDE SEQUENCE</scope>
    <source>
        <strain evidence="3">HY135</strain>
    </source>
</reference>
<sequence length="212" mass="24125">MKSAKENLQSLIDKMQCQCDQTTVAKERKEMANELQETENESKLPEILSSANEMIFMLESRLAEAKHDKIRLSKKLGIPIPAGRTKFNQLARIDLNREVREGVASLTTDAEALSIQEEFLSEDDSYNISRGAKAITPPTITLPKFYGIEEKEFTEFWAVFETLVHNNRSITTVEKMLLLKDSLRGNSDAAIKGIQLIPQNYNWMIETLKKKS</sequence>
<feature type="coiled-coil region" evidence="1">
    <location>
        <begin position="1"/>
        <end position="41"/>
    </location>
</feature>
<dbReference type="Proteomes" id="UP000024635">
    <property type="component" value="Unassembled WGS sequence"/>
</dbReference>
<name>A0A016WES1_9BILA</name>
<accession>A0A016WES1</accession>
<protein>
    <submittedName>
        <fullName evidence="2">Uncharacterized protein</fullName>
    </submittedName>
</protein>
<evidence type="ECO:0000313" key="3">
    <source>
        <dbReference type="Proteomes" id="UP000024635"/>
    </source>
</evidence>
<proteinExistence type="predicted"/>
<organism evidence="2 3">
    <name type="scientific">Ancylostoma ceylanicum</name>
    <dbReference type="NCBI Taxonomy" id="53326"/>
    <lineage>
        <taxon>Eukaryota</taxon>
        <taxon>Metazoa</taxon>
        <taxon>Ecdysozoa</taxon>
        <taxon>Nematoda</taxon>
        <taxon>Chromadorea</taxon>
        <taxon>Rhabditida</taxon>
        <taxon>Rhabditina</taxon>
        <taxon>Rhabditomorpha</taxon>
        <taxon>Strongyloidea</taxon>
        <taxon>Ancylostomatidae</taxon>
        <taxon>Ancylostomatinae</taxon>
        <taxon>Ancylostoma</taxon>
    </lineage>
</organism>
<gene>
    <name evidence="2" type="primary">Acey_s0784.g2332</name>
    <name evidence="2" type="ORF">Y032_0784g2332</name>
</gene>